<evidence type="ECO:0000313" key="7">
    <source>
        <dbReference type="EMBL" id="HIH07867.1"/>
    </source>
</evidence>
<proteinExistence type="inferred from homology"/>
<reference evidence="9" key="1">
    <citation type="journal article" date="2020" name="bioRxiv">
        <title>A rank-normalized archaeal taxonomy based on genome phylogeny resolves widespread incomplete and uneven classifications.</title>
        <authorList>
            <person name="Rinke C."/>
            <person name="Chuvochina M."/>
            <person name="Mussig A.J."/>
            <person name="Chaumeil P.-A."/>
            <person name="Waite D.W."/>
            <person name="Whitman W.B."/>
            <person name="Parks D.H."/>
            <person name="Hugenholtz P."/>
        </authorList>
    </citation>
    <scope>NUCLEOTIDE SEQUENCE [LARGE SCALE GENOMIC DNA]</scope>
</reference>
<keyword evidence="3 5" id="KW-0808">Transferase</keyword>
<dbReference type="SUPFAM" id="SSF53633">
    <property type="entry name" value="Carbamate kinase-like"/>
    <property type="match status" value="1"/>
</dbReference>
<dbReference type="PRINTS" id="PR01469">
    <property type="entry name" value="CARBMTKINASE"/>
</dbReference>
<gene>
    <name evidence="7" type="ORF">HA237_00685</name>
    <name evidence="8" type="ORF">J4224_02030</name>
</gene>
<reference evidence="8" key="3">
    <citation type="submission" date="2021-05" db="EMBL/GenBank/DDBJ databases">
        <title>Protein family content uncovers lineage relationships and bacterial pathway maintenance mechanisms in DPANN archaea.</title>
        <authorList>
            <person name="Castelle C.J."/>
            <person name="Meheust R."/>
            <person name="Jaffe A.L."/>
            <person name="Seitz K."/>
            <person name="Gong X."/>
            <person name="Baker B.J."/>
            <person name="Banfield J.F."/>
        </authorList>
    </citation>
    <scope>NUCLEOTIDE SEQUENCE</scope>
    <source>
        <strain evidence="8">RIFCSPHIGHO2_01_FULL_GW2011_AR10_43_9</strain>
    </source>
</reference>
<dbReference type="InterPro" id="IPR003964">
    <property type="entry name" value="Carb_kinase"/>
</dbReference>
<dbReference type="Pfam" id="PF00696">
    <property type="entry name" value="AA_kinase"/>
    <property type="match status" value="1"/>
</dbReference>
<dbReference type="InterPro" id="IPR036393">
    <property type="entry name" value="AceGlu_kinase-like_sf"/>
</dbReference>
<dbReference type="CDD" id="cd04235">
    <property type="entry name" value="AAK_CK"/>
    <property type="match status" value="1"/>
</dbReference>
<dbReference type="Proteomes" id="UP000577419">
    <property type="component" value="Unassembled WGS sequence"/>
</dbReference>
<dbReference type="AlphaFoldDB" id="A0A7J4IVX2"/>
<keyword evidence="4 5" id="KW-0418">Kinase</keyword>
<dbReference type="PANTHER" id="PTHR30409">
    <property type="entry name" value="CARBAMATE KINASE"/>
    <property type="match status" value="1"/>
</dbReference>
<comment type="similarity">
    <text evidence="1 5">Belongs to the carbamate kinase family.</text>
</comment>
<evidence type="ECO:0000256" key="1">
    <source>
        <dbReference type="ARBA" id="ARBA00011066"/>
    </source>
</evidence>
<evidence type="ECO:0000313" key="9">
    <source>
        <dbReference type="Proteomes" id="UP000577419"/>
    </source>
</evidence>
<dbReference type="PIRSF" id="PIRSF000723">
    <property type="entry name" value="Carbamate_kin"/>
    <property type="match status" value="1"/>
</dbReference>
<dbReference type="NCBIfam" id="NF009007">
    <property type="entry name" value="PRK12352.1"/>
    <property type="match status" value="1"/>
</dbReference>
<organism evidence="7 9">
    <name type="scientific">Candidatus Iainarchaeum sp</name>
    <dbReference type="NCBI Taxonomy" id="3101447"/>
    <lineage>
        <taxon>Archaea</taxon>
        <taxon>Candidatus Iainarchaeota</taxon>
        <taxon>Candidatus Iainarchaeia</taxon>
        <taxon>Candidatus Iainarchaeales</taxon>
        <taxon>Candidatus Iainarchaeaceae</taxon>
        <taxon>Candidatus Iainarchaeum</taxon>
    </lineage>
</organism>
<dbReference type="GO" id="GO:0005829">
    <property type="term" value="C:cytosol"/>
    <property type="evidence" value="ECO:0007669"/>
    <property type="project" value="TreeGrafter"/>
</dbReference>
<evidence type="ECO:0000313" key="8">
    <source>
        <dbReference type="EMBL" id="MBS3059185.1"/>
    </source>
</evidence>
<dbReference type="PANTHER" id="PTHR30409:SF1">
    <property type="entry name" value="CARBAMATE KINASE-RELATED"/>
    <property type="match status" value="1"/>
</dbReference>
<accession>A0A7J4IVX2</accession>
<protein>
    <recommendedName>
        <fullName evidence="2 5">Carbamate kinase</fullName>
    </recommendedName>
</protein>
<evidence type="ECO:0000256" key="2">
    <source>
        <dbReference type="ARBA" id="ARBA00020752"/>
    </source>
</evidence>
<dbReference type="Proteomes" id="UP000683213">
    <property type="component" value="Unassembled WGS sequence"/>
</dbReference>
<evidence type="ECO:0000256" key="4">
    <source>
        <dbReference type="ARBA" id="ARBA00022777"/>
    </source>
</evidence>
<dbReference type="InterPro" id="IPR001048">
    <property type="entry name" value="Asp/Glu/Uridylate_kinase"/>
</dbReference>
<dbReference type="GO" id="GO:0019546">
    <property type="term" value="P:L-arginine deiminase pathway"/>
    <property type="evidence" value="ECO:0007669"/>
    <property type="project" value="TreeGrafter"/>
</dbReference>
<feature type="domain" description="Aspartate/glutamate/uridylate kinase" evidence="6">
    <location>
        <begin position="6"/>
        <end position="292"/>
    </location>
</feature>
<dbReference type="FunFam" id="3.40.1160.10:FF:000007">
    <property type="entry name" value="Carbamate kinase"/>
    <property type="match status" value="1"/>
</dbReference>
<comment type="caution">
    <text evidence="7">The sequence shown here is derived from an EMBL/GenBank/DDBJ whole genome shotgun (WGS) entry which is preliminary data.</text>
</comment>
<sequence>MLRGPVVVALGGNALAPEGKGTYAELKQNIKRSISFVPELLRKGIRTVIVSGSGPQVGALLLESELAKEKLPAMPLDVLDAQLEGWLGYLIQQEIRNELLSKNIDAAVVTIITQVLVDRKDIAFKNPTKPVGPFYSRQKAMRLKRKGISVVFQQGRGWRRVVPSPKPLNIIELKTVKHLLKENIALIAAGGGGIPVYKSRGKLKGVEAVIDKDFAAACLGKGIKAKTFIVLTGEENVFLNYRKKNQKAVRRMSILEAKKYLRQGQFPAGSMGPKIEAAIDFLKTGERVIITSPDSLPKALDGKAGSVISR</sequence>
<name>A0A7J4IVX2_9ARCH</name>
<dbReference type="EMBL" id="DUFG01000005">
    <property type="protein sequence ID" value="HIH07867.1"/>
    <property type="molecule type" value="Genomic_DNA"/>
</dbReference>
<dbReference type="EMBL" id="JAGVWF010000027">
    <property type="protein sequence ID" value="MBS3059185.1"/>
    <property type="molecule type" value="Genomic_DNA"/>
</dbReference>
<evidence type="ECO:0000256" key="5">
    <source>
        <dbReference type="PIRNR" id="PIRNR000723"/>
    </source>
</evidence>
<evidence type="ECO:0000259" key="6">
    <source>
        <dbReference type="Pfam" id="PF00696"/>
    </source>
</evidence>
<reference evidence="8" key="2">
    <citation type="submission" date="2021-03" db="EMBL/GenBank/DDBJ databases">
        <authorList>
            <person name="Jaffe A."/>
        </authorList>
    </citation>
    <scope>NUCLEOTIDE SEQUENCE</scope>
    <source>
        <strain evidence="8">RIFCSPHIGHO2_01_FULL_GW2011_AR10_43_9</strain>
    </source>
</reference>
<dbReference type="Gene3D" id="3.40.1160.10">
    <property type="entry name" value="Acetylglutamate kinase-like"/>
    <property type="match status" value="1"/>
</dbReference>
<dbReference type="GO" id="GO:0008804">
    <property type="term" value="F:carbamate kinase activity"/>
    <property type="evidence" value="ECO:0007669"/>
    <property type="project" value="InterPro"/>
</dbReference>
<evidence type="ECO:0000256" key="3">
    <source>
        <dbReference type="ARBA" id="ARBA00022679"/>
    </source>
</evidence>